<dbReference type="PANTHER" id="PTHR30146">
    <property type="entry name" value="LACI-RELATED TRANSCRIPTIONAL REPRESSOR"/>
    <property type="match status" value="1"/>
</dbReference>
<keyword evidence="2" id="KW-0238">DNA-binding</keyword>
<dbReference type="PANTHER" id="PTHR30146:SF154">
    <property type="entry name" value="TRANSCRIPTION REGULATOR, MEMBER OF GALR FAMILY"/>
    <property type="match status" value="1"/>
</dbReference>
<dbReference type="GO" id="GO:0000976">
    <property type="term" value="F:transcription cis-regulatory region binding"/>
    <property type="evidence" value="ECO:0007669"/>
    <property type="project" value="TreeGrafter"/>
</dbReference>
<keyword evidence="6" id="KW-1185">Reference proteome</keyword>
<dbReference type="CDD" id="cd01392">
    <property type="entry name" value="HTH_LacI"/>
    <property type="match status" value="1"/>
</dbReference>
<dbReference type="Pfam" id="PF13377">
    <property type="entry name" value="Peripla_BP_3"/>
    <property type="match status" value="1"/>
</dbReference>
<dbReference type="RefSeq" id="WP_107893492.1">
    <property type="nucleotide sequence ID" value="NZ_NHSI01000040.1"/>
</dbReference>
<keyword evidence="3" id="KW-0804">Transcription</keyword>
<dbReference type="GO" id="GO:0003700">
    <property type="term" value="F:DNA-binding transcription factor activity"/>
    <property type="evidence" value="ECO:0007669"/>
    <property type="project" value="TreeGrafter"/>
</dbReference>
<dbReference type="EMBL" id="QAAA01000024">
    <property type="protein sequence ID" value="PTN00716.1"/>
    <property type="molecule type" value="Genomic_DNA"/>
</dbReference>
<dbReference type="Pfam" id="PF00356">
    <property type="entry name" value="LacI"/>
    <property type="match status" value="1"/>
</dbReference>
<organism evidence="5 6">
    <name type="scientific">Rhodovulum imhoffii</name>
    <dbReference type="NCBI Taxonomy" id="365340"/>
    <lineage>
        <taxon>Bacteria</taxon>
        <taxon>Pseudomonadati</taxon>
        <taxon>Pseudomonadota</taxon>
        <taxon>Alphaproteobacteria</taxon>
        <taxon>Rhodobacterales</taxon>
        <taxon>Paracoccaceae</taxon>
        <taxon>Rhodovulum</taxon>
    </lineage>
</organism>
<dbReference type="PROSITE" id="PS50932">
    <property type="entry name" value="HTH_LACI_2"/>
    <property type="match status" value="1"/>
</dbReference>
<protein>
    <submittedName>
        <fullName evidence="5">LacI family transcriptional regulator</fullName>
    </submittedName>
</protein>
<accession>A0A2T5BNY0</accession>
<dbReference type="SUPFAM" id="SSF53822">
    <property type="entry name" value="Periplasmic binding protein-like I"/>
    <property type="match status" value="1"/>
</dbReference>
<sequence length="333" mass="35481">MKRVGLKDVAAKAGVSVATASYVMAGRGRVSEGTRKTVLKAADELGFVRNAAAANLRSGQSRLIGVILNNIANPFFSHLVSDLESTAYKEGFLTILATAQNDLERQGKMLESMVSQGVGAIILSPVHETKVEDLQVAFTRRIPVVSCVRDLPECPVSFVGVDDDKSGYLAMRAALSAGHRSAVFVGGYERTTTLEGRRAGVQRALAEAGLPHSACAFRPGPLSMEFGASEIREICAEGVPKSAVICFNDYIATGIYEAARELGIRIGKDISVISFDNTPISSALAPRLTTVDIFPGRIGTMAAERAAEMVRAGSSLRMVHRIEPELVSRASII</sequence>
<dbReference type="SUPFAM" id="SSF47413">
    <property type="entry name" value="lambda repressor-like DNA-binding domains"/>
    <property type="match status" value="1"/>
</dbReference>
<keyword evidence="1" id="KW-0805">Transcription regulation</keyword>
<dbReference type="PROSITE" id="PS00356">
    <property type="entry name" value="HTH_LACI_1"/>
    <property type="match status" value="1"/>
</dbReference>
<gene>
    <name evidence="5" type="ORF">C8N32_12410</name>
</gene>
<dbReference type="InterPro" id="IPR046335">
    <property type="entry name" value="LacI/GalR-like_sensor"/>
</dbReference>
<evidence type="ECO:0000256" key="1">
    <source>
        <dbReference type="ARBA" id="ARBA00023015"/>
    </source>
</evidence>
<dbReference type="SMART" id="SM00354">
    <property type="entry name" value="HTH_LACI"/>
    <property type="match status" value="1"/>
</dbReference>
<evidence type="ECO:0000313" key="5">
    <source>
        <dbReference type="EMBL" id="PTN00716.1"/>
    </source>
</evidence>
<dbReference type="InterPro" id="IPR010982">
    <property type="entry name" value="Lambda_DNA-bd_dom_sf"/>
</dbReference>
<dbReference type="InterPro" id="IPR028082">
    <property type="entry name" value="Peripla_BP_I"/>
</dbReference>
<feature type="domain" description="HTH lacI-type" evidence="4">
    <location>
        <begin position="4"/>
        <end position="58"/>
    </location>
</feature>
<dbReference type="Proteomes" id="UP000243859">
    <property type="component" value="Unassembled WGS sequence"/>
</dbReference>
<comment type="caution">
    <text evidence="5">The sequence shown here is derived from an EMBL/GenBank/DDBJ whole genome shotgun (WGS) entry which is preliminary data.</text>
</comment>
<name>A0A2T5BNY0_9RHOB</name>
<evidence type="ECO:0000256" key="2">
    <source>
        <dbReference type="ARBA" id="ARBA00023125"/>
    </source>
</evidence>
<evidence type="ECO:0000256" key="3">
    <source>
        <dbReference type="ARBA" id="ARBA00023163"/>
    </source>
</evidence>
<dbReference type="Gene3D" id="3.40.50.2300">
    <property type="match status" value="2"/>
</dbReference>
<dbReference type="AlphaFoldDB" id="A0A2T5BNY0"/>
<reference evidence="5 6" key="1">
    <citation type="submission" date="2018-04" db="EMBL/GenBank/DDBJ databases">
        <title>Genomic Encyclopedia of Archaeal and Bacterial Type Strains, Phase II (KMG-II): from individual species to whole genera.</title>
        <authorList>
            <person name="Goeker M."/>
        </authorList>
    </citation>
    <scope>NUCLEOTIDE SEQUENCE [LARGE SCALE GENOMIC DNA]</scope>
    <source>
        <strain evidence="5 6">DSM 18064</strain>
    </source>
</reference>
<dbReference type="InterPro" id="IPR000843">
    <property type="entry name" value="HTH_LacI"/>
</dbReference>
<evidence type="ECO:0000313" key="6">
    <source>
        <dbReference type="Proteomes" id="UP000243859"/>
    </source>
</evidence>
<proteinExistence type="predicted"/>
<dbReference type="Gene3D" id="1.10.260.40">
    <property type="entry name" value="lambda repressor-like DNA-binding domains"/>
    <property type="match status" value="1"/>
</dbReference>
<evidence type="ECO:0000259" key="4">
    <source>
        <dbReference type="PROSITE" id="PS50932"/>
    </source>
</evidence>
<dbReference type="OrthoDB" id="7811243at2"/>